<protein>
    <recommendedName>
        <fullName evidence="3">small monomeric GTPase</fullName>
        <ecNumber evidence="3">3.6.5.2</ecNumber>
    </recommendedName>
</protein>
<dbReference type="SMART" id="SM00175">
    <property type="entry name" value="RAB"/>
    <property type="match status" value="1"/>
</dbReference>
<proteinExistence type="inferred from homology"/>
<evidence type="ECO:0000256" key="10">
    <source>
        <dbReference type="ARBA" id="ARBA00023134"/>
    </source>
</evidence>
<dbReference type="AlphaFoldDB" id="A0AAJ7XHF5"/>
<dbReference type="FunFam" id="3.40.50.300:FF:000459">
    <property type="entry name" value="ras-related protein Rab-37 isoform X1"/>
    <property type="match status" value="1"/>
</dbReference>
<evidence type="ECO:0000313" key="17">
    <source>
        <dbReference type="RefSeq" id="XP_032833408.1"/>
    </source>
</evidence>
<dbReference type="SUPFAM" id="SSF52540">
    <property type="entry name" value="P-loop containing nucleoside triphosphate hydrolases"/>
    <property type="match status" value="1"/>
</dbReference>
<evidence type="ECO:0000256" key="6">
    <source>
        <dbReference type="ARBA" id="ARBA00022741"/>
    </source>
</evidence>
<feature type="region of interest" description="Disordered" evidence="14">
    <location>
        <begin position="1"/>
        <end position="68"/>
    </location>
</feature>
<keyword evidence="9" id="KW-0653">Protein transport</keyword>
<keyword evidence="12" id="KW-0636">Prenylation</keyword>
<evidence type="ECO:0000256" key="1">
    <source>
        <dbReference type="ARBA" id="ARBA00001946"/>
    </source>
</evidence>
<comment type="cofactor">
    <cofactor evidence="1">
        <name>Mg(2+)</name>
        <dbReference type="ChEBI" id="CHEBI:18420"/>
    </cofactor>
</comment>
<dbReference type="GeneID" id="116956069"/>
<keyword evidence="5" id="KW-0479">Metal-binding</keyword>
<organism evidence="15 17">
    <name type="scientific">Petromyzon marinus</name>
    <name type="common">Sea lamprey</name>
    <dbReference type="NCBI Taxonomy" id="7757"/>
    <lineage>
        <taxon>Eukaryota</taxon>
        <taxon>Metazoa</taxon>
        <taxon>Chordata</taxon>
        <taxon>Craniata</taxon>
        <taxon>Vertebrata</taxon>
        <taxon>Cyclostomata</taxon>
        <taxon>Hyperoartia</taxon>
        <taxon>Petromyzontiformes</taxon>
        <taxon>Petromyzontidae</taxon>
        <taxon>Petromyzon</taxon>
    </lineage>
</organism>
<evidence type="ECO:0000256" key="7">
    <source>
        <dbReference type="ARBA" id="ARBA00022801"/>
    </source>
</evidence>
<keyword evidence="6" id="KW-0547">Nucleotide-binding</keyword>
<dbReference type="CDD" id="cd04112">
    <property type="entry name" value="Rab26"/>
    <property type="match status" value="1"/>
</dbReference>
<dbReference type="SMART" id="SM00173">
    <property type="entry name" value="RAS"/>
    <property type="match status" value="1"/>
</dbReference>
<dbReference type="PROSITE" id="PS51421">
    <property type="entry name" value="RAS"/>
    <property type="match status" value="1"/>
</dbReference>
<evidence type="ECO:0000256" key="11">
    <source>
        <dbReference type="ARBA" id="ARBA00023288"/>
    </source>
</evidence>
<keyword evidence="4" id="KW-0813">Transport</keyword>
<feature type="compositionally biased region" description="Gly residues" evidence="14">
    <location>
        <begin position="48"/>
        <end position="58"/>
    </location>
</feature>
<evidence type="ECO:0000313" key="16">
    <source>
        <dbReference type="RefSeq" id="XP_032833400.1"/>
    </source>
</evidence>
<gene>
    <name evidence="16 17" type="primary">LOC116956069</name>
</gene>
<dbReference type="KEGG" id="pmrn:116956069"/>
<dbReference type="Gene3D" id="3.40.50.300">
    <property type="entry name" value="P-loop containing nucleotide triphosphate hydrolases"/>
    <property type="match status" value="1"/>
</dbReference>
<evidence type="ECO:0000256" key="8">
    <source>
        <dbReference type="ARBA" id="ARBA00022842"/>
    </source>
</evidence>
<keyword evidence="10" id="KW-0342">GTP-binding</keyword>
<evidence type="ECO:0000256" key="3">
    <source>
        <dbReference type="ARBA" id="ARBA00011984"/>
    </source>
</evidence>
<dbReference type="Pfam" id="PF00071">
    <property type="entry name" value="Ras"/>
    <property type="match status" value="1"/>
</dbReference>
<dbReference type="PANTHER" id="PTHR47978">
    <property type="match status" value="1"/>
</dbReference>
<evidence type="ECO:0000256" key="12">
    <source>
        <dbReference type="ARBA" id="ARBA00023289"/>
    </source>
</evidence>
<dbReference type="EC" id="3.6.5.2" evidence="3"/>
<name>A0AAJ7XHF5_PETMA</name>
<dbReference type="InterPro" id="IPR027417">
    <property type="entry name" value="P-loop_NTPase"/>
</dbReference>
<evidence type="ECO:0000256" key="4">
    <source>
        <dbReference type="ARBA" id="ARBA00022448"/>
    </source>
</evidence>
<evidence type="ECO:0000256" key="14">
    <source>
        <dbReference type="SAM" id="MobiDB-lite"/>
    </source>
</evidence>
<dbReference type="GO" id="GO:0015031">
    <property type="term" value="P:protein transport"/>
    <property type="evidence" value="ECO:0007669"/>
    <property type="project" value="UniProtKB-KW"/>
</dbReference>
<reference evidence="16 17" key="1">
    <citation type="submission" date="2025-04" db="UniProtKB">
        <authorList>
            <consortium name="RefSeq"/>
        </authorList>
    </citation>
    <scope>IDENTIFICATION</scope>
    <source>
        <tissue evidence="16 17">Sperm</tissue>
    </source>
</reference>
<keyword evidence="15" id="KW-1185">Reference proteome</keyword>
<dbReference type="SMART" id="SM00174">
    <property type="entry name" value="RHO"/>
    <property type="match status" value="1"/>
</dbReference>
<evidence type="ECO:0000256" key="13">
    <source>
        <dbReference type="ARBA" id="ARBA00047660"/>
    </source>
</evidence>
<dbReference type="PROSITE" id="PS51420">
    <property type="entry name" value="RHO"/>
    <property type="match status" value="1"/>
</dbReference>
<dbReference type="NCBIfam" id="TIGR00231">
    <property type="entry name" value="small_GTP"/>
    <property type="match status" value="1"/>
</dbReference>
<comment type="similarity">
    <text evidence="2">Belongs to the small GTPase superfamily. Rab family.</text>
</comment>
<dbReference type="PROSITE" id="PS51419">
    <property type="entry name" value="RAB"/>
    <property type="match status" value="1"/>
</dbReference>
<dbReference type="Proteomes" id="UP001318040">
    <property type="component" value="Chromosome 3"/>
</dbReference>
<dbReference type="RefSeq" id="XP_032833400.1">
    <property type="nucleotide sequence ID" value="XM_032977509.1"/>
</dbReference>
<dbReference type="GO" id="GO:0005525">
    <property type="term" value="F:GTP binding"/>
    <property type="evidence" value="ECO:0007669"/>
    <property type="project" value="UniProtKB-KW"/>
</dbReference>
<dbReference type="InterPro" id="IPR001806">
    <property type="entry name" value="Small_GTPase"/>
</dbReference>
<sequence length="273" mass="29285">MSRRARLPFGSKRSVSTEIPAAGVGASSTHSPRPKGAPGPAGPLASIGGSGGGSGGNTNGVRAGRQSRSGSAKEAFDLSFKVMVIGDSGVGKTCLLMRFKDGAFLSGSYIATVGIDFKNKVVTIDDVKVKLQIWDTAGQERFRSVTHAYYRDADALLLCYDVSNRVSFENVRSWLTEVQNFADSNVVLMLIGNKADLGGQRVVRLEDGERLAKECKVPFMETSARSGLNVELAFMALAKALKQRELGKPDEPKFQLKEYVEAAQHKSSCCLTS</sequence>
<evidence type="ECO:0000256" key="5">
    <source>
        <dbReference type="ARBA" id="ARBA00022723"/>
    </source>
</evidence>
<evidence type="ECO:0000256" key="2">
    <source>
        <dbReference type="ARBA" id="ARBA00006270"/>
    </source>
</evidence>
<dbReference type="InterPro" id="IPR005225">
    <property type="entry name" value="Small_GTP-bd"/>
</dbReference>
<comment type="catalytic activity">
    <reaction evidence="13">
        <text>GTP + H2O = GDP + phosphate + H(+)</text>
        <dbReference type="Rhea" id="RHEA:19669"/>
        <dbReference type="ChEBI" id="CHEBI:15377"/>
        <dbReference type="ChEBI" id="CHEBI:15378"/>
        <dbReference type="ChEBI" id="CHEBI:37565"/>
        <dbReference type="ChEBI" id="CHEBI:43474"/>
        <dbReference type="ChEBI" id="CHEBI:58189"/>
        <dbReference type="EC" id="3.6.5.2"/>
    </reaction>
    <physiologicalReaction direction="left-to-right" evidence="13">
        <dbReference type="Rhea" id="RHEA:19670"/>
    </physiologicalReaction>
</comment>
<evidence type="ECO:0000313" key="15">
    <source>
        <dbReference type="Proteomes" id="UP001318040"/>
    </source>
</evidence>
<dbReference type="RefSeq" id="XP_032833408.1">
    <property type="nucleotide sequence ID" value="XM_032977517.1"/>
</dbReference>
<accession>A0AAJ7XHF5</accession>
<keyword evidence="8" id="KW-0460">Magnesium</keyword>
<keyword evidence="7" id="KW-0378">Hydrolase</keyword>
<dbReference type="GO" id="GO:0003925">
    <property type="term" value="F:G protein activity"/>
    <property type="evidence" value="ECO:0007669"/>
    <property type="project" value="UniProtKB-EC"/>
</dbReference>
<evidence type="ECO:0000256" key="9">
    <source>
        <dbReference type="ARBA" id="ARBA00022927"/>
    </source>
</evidence>
<dbReference type="PRINTS" id="PR00449">
    <property type="entry name" value="RASTRNSFRMNG"/>
</dbReference>
<dbReference type="SMART" id="SM00177">
    <property type="entry name" value="ARF"/>
    <property type="match status" value="1"/>
</dbReference>
<dbReference type="SMART" id="SM00176">
    <property type="entry name" value="RAN"/>
    <property type="match status" value="1"/>
</dbReference>
<keyword evidence="11" id="KW-0449">Lipoprotein</keyword>
<dbReference type="GO" id="GO:0046872">
    <property type="term" value="F:metal ion binding"/>
    <property type="evidence" value="ECO:0007669"/>
    <property type="project" value="UniProtKB-KW"/>
</dbReference>